<protein>
    <submittedName>
        <fullName evidence="1">Uncharacterized protein</fullName>
    </submittedName>
</protein>
<evidence type="ECO:0000313" key="1">
    <source>
        <dbReference type="EMBL" id="KUM49014.1"/>
    </source>
</evidence>
<name>A0A101M153_PICGL</name>
<sequence>MELEGMLLMLLVLLFSSLVDIPLSLLADMGVYLLLLVLGKLLDTLLLPQEGIRDARP</sequence>
<accession>A0A101M153</accession>
<gene>
    <name evidence="1" type="ORF">ABT39_MTgene4351</name>
</gene>
<reference evidence="1" key="1">
    <citation type="journal article" date="2015" name="Genome Biol. Evol.">
        <title>Organellar Genomes of White Spruce (Picea glauca): Assembly and Annotation.</title>
        <authorList>
            <person name="Jackman S.D."/>
            <person name="Warren R.L."/>
            <person name="Gibb E.A."/>
            <person name="Vandervalk B.P."/>
            <person name="Mohamadi H."/>
            <person name="Chu J."/>
            <person name="Raymond A."/>
            <person name="Pleasance S."/>
            <person name="Coope R."/>
            <person name="Wildung M.R."/>
            <person name="Ritland C.E."/>
            <person name="Bousquet J."/>
            <person name="Jones S.J."/>
            <person name="Bohlmann J."/>
            <person name="Birol I."/>
        </authorList>
    </citation>
    <scope>NUCLEOTIDE SEQUENCE [LARGE SCALE GENOMIC DNA]</scope>
    <source>
        <tissue evidence="1">Flushing bud</tissue>
    </source>
</reference>
<keyword evidence="1" id="KW-0496">Mitochondrion</keyword>
<comment type="caution">
    <text evidence="1">The sequence shown here is derived from an EMBL/GenBank/DDBJ whole genome shotgun (WGS) entry which is preliminary data.</text>
</comment>
<organism evidence="1">
    <name type="scientific">Picea glauca</name>
    <name type="common">White spruce</name>
    <name type="synonym">Pinus glauca</name>
    <dbReference type="NCBI Taxonomy" id="3330"/>
    <lineage>
        <taxon>Eukaryota</taxon>
        <taxon>Viridiplantae</taxon>
        <taxon>Streptophyta</taxon>
        <taxon>Embryophyta</taxon>
        <taxon>Tracheophyta</taxon>
        <taxon>Spermatophyta</taxon>
        <taxon>Pinopsida</taxon>
        <taxon>Pinidae</taxon>
        <taxon>Conifers I</taxon>
        <taxon>Pinales</taxon>
        <taxon>Pinaceae</taxon>
        <taxon>Picea</taxon>
    </lineage>
</organism>
<proteinExistence type="predicted"/>
<geneLocation type="mitochondrion" evidence="1"/>
<dbReference type="AlphaFoldDB" id="A0A101M153"/>
<dbReference type="EMBL" id="LKAM01000004">
    <property type="protein sequence ID" value="KUM49014.1"/>
    <property type="molecule type" value="Genomic_DNA"/>
</dbReference>